<evidence type="ECO:0000256" key="2">
    <source>
        <dbReference type="ARBA" id="ARBA00022729"/>
    </source>
</evidence>
<organism evidence="5 6">
    <name type="scientific">Stigmatella aurantiaca (strain DW4/3-1)</name>
    <dbReference type="NCBI Taxonomy" id="378806"/>
    <lineage>
        <taxon>Bacteria</taxon>
        <taxon>Pseudomonadati</taxon>
        <taxon>Myxococcota</taxon>
        <taxon>Myxococcia</taxon>
        <taxon>Myxococcales</taxon>
        <taxon>Cystobacterineae</taxon>
        <taxon>Archangiaceae</taxon>
        <taxon>Stigmatella</taxon>
    </lineage>
</organism>
<feature type="region of interest" description="Disordered" evidence="3">
    <location>
        <begin position="330"/>
        <end position="388"/>
    </location>
</feature>
<keyword evidence="5" id="KW-0119">Carbohydrate metabolism</keyword>
<dbReference type="GO" id="GO:0016810">
    <property type="term" value="F:hydrolase activity, acting on carbon-nitrogen (but not peptide) bonds"/>
    <property type="evidence" value="ECO:0007669"/>
    <property type="project" value="InterPro"/>
</dbReference>
<dbReference type="PATRIC" id="fig|378806.16.peg.3876"/>
<dbReference type="CDD" id="cd10967">
    <property type="entry name" value="CE4_GLA_like_6s"/>
    <property type="match status" value="1"/>
</dbReference>
<keyword evidence="2" id="KW-0732">Signal</keyword>
<keyword evidence="5" id="KW-0326">Glycosidase</keyword>
<keyword evidence="5" id="KW-0858">Xylan degradation</keyword>
<name>Q08WM3_STIAD</name>
<feature type="compositionally biased region" description="Low complexity" evidence="3">
    <location>
        <begin position="352"/>
        <end position="361"/>
    </location>
</feature>
<dbReference type="Gene3D" id="3.20.20.370">
    <property type="entry name" value="Glycoside hydrolase/deacetylase"/>
    <property type="match status" value="1"/>
</dbReference>
<dbReference type="GO" id="GO:0016798">
    <property type="term" value="F:hydrolase activity, acting on glycosyl bonds"/>
    <property type="evidence" value="ECO:0007669"/>
    <property type="project" value="UniProtKB-KW"/>
</dbReference>
<keyword evidence="5" id="KW-0624">Polysaccharide degradation</keyword>
<dbReference type="InterPro" id="IPR051398">
    <property type="entry name" value="Polysacch_Deacetylase"/>
</dbReference>
<accession>Q08WM3</accession>
<evidence type="ECO:0000313" key="6">
    <source>
        <dbReference type="Proteomes" id="UP000032702"/>
    </source>
</evidence>
<dbReference type="Pfam" id="PF01522">
    <property type="entry name" value="Polysacc_deac_1"/>
    <property type="match status" value="1"/>
</dbReference>
<dbReference type="GO" id="GO:0005576">
    <property type="term" value="C:extracellular region"/>
    <property type="evidence" value="ECO:0007669"/>
    <property type="project" value="UniProtKB-SubCell"/>
</dbReference>
<dbReference type="InterPro" id="IPR011330">
    <property type="entry name" value="Glyco_hydro/deAcase_b/a-brl"/>
</dbReference>
<dbReference type="PANTHER" id="PTHR34216">
    <property type="match status" value="1"/>
</dbReference>
<dbReference type="GO" id="GO:0045493">
    <property type="term" value="P:xylan catabolic process"/>
    <property type="evidence" value="ECO:0007669"/>
    <property type="project" value="UniProtKB-KW"/>
</dbReference>
<protein>
    <submittedName>
        <fullName evidence="5">Putative xylanase/chitin deacetylase</fullName>
    </submittedName>
</protein>
<dbReference type="PROSITE" id="PS51677">
    <property type="entry name" value="NODB"/>
    <property type="match status" value="1"/>
</dbReference>
<dbReference type="Proteomes" id="UP000032702">
    <property type="component" value="Unassembled WGS sequence"/>
</dbReference>
<proteinExistence type="predicted"/>
<evidence type="ECO:0000256" key="3">
    <source>
        <dbReference type="SAM" id="MobiDB-lite"/>
    </source>
</evidence>
<dbReference type="AlphaFoldDB" id="Q08WM3"/>
<evidence type="ECO:0000259" key="4">
    <source>
        <dbReference type="PROSITE" id="PS51677"/>
    </source>
</evidence>
<dbReference type="SUPFAM" id="SSF88713">
    <property type="entry name" value="Glycoside hydrolase/deacetylase"/>
    <property type="match status" value="1"/>
</dbReference>
<evidence type="ECO:0000256" key="1">
    <source>
        <dbReference type="ARBA" id="ARBA00004613"/>
    </source>
</evidence>
<feature type="domain" description="NodB homology" evidence="4">
    <location>
        <begin position="103"/>
        <end position="185"/>
    </location>
</feature>
<comment type="caution">
    <text evidence="5">The sequence shown here is derived from an EMBL/GenBank/DDBJ whole genome shotgun (WGS) entry which is preliminary data.</text>
</comment>
<evidence type="ECO:0000313" key="5">
    <source>
        <dbReference type="EMBL" id="EAU64872.1"/>
    </source>
</evidence>
<comment type="subcellular location">
    <subcellularLocation>
        <location evidence="1">Secreted</location>
    </subcellularLocation>
</comment>
<dbReference type="InterPro" id="IPR002509">
    <property type="entry name" value="NODB_dom"/>
</dbReference>
<dbReference type="EMBL" id="AAMD01000100">
    <property type="protein sequence ID" value="EAU64872.1"/>
    <property type="molecule type" value="Genomic_DNA"/>
</dbReference>
<feature type="region of interest" description="Disordered" evidence="3">
    <location>
        <begin position="1"/>
        <end position="43"/>
    </location>
</feature>
<sequence length="533" mass="56670">MQMPSEETGEPKLEETGQKPPRCRLGGRGGSPWGHGPVPERDRTLSPMHLPSLAFLWHRNPPLHAALLTGLLLTAACTTAWTEPSSEEQKPSDVSRLLPPGSTAVTLIFSDTLKSQTRVGPLFAKYGLHATLYVSSGRIGFGSGYLSLGDLRALAEAGHEVGSHTLDHEELEDLPPAEVRRQVCDDRVALMGLGFSVTSFSYPFSSDTPPVRQIVSDCAFNSASATGLIRNPTGCPNCPLAETLPPLDPFRIRAVTSIKADWTLENLQSLVLQAEGVGGGWIMLSFHQICEGCATYSISEAKLDAFLAWLAPRASRGTYVMTTHELVGGPVKPPIQSDGGVADAGPFDAGVPDAGSPDAGIPDGGPPGESLPLPNPSLETDSDEDNVPDCWKRQNPGASLGGWLRTSESRAGKWAQRARIGSGPPGERRLVVLQDSGACALAVTPGRSYRLSAWYKTDSQAGFVADYRTSTGNWVSWTTGPDLRLNATSYAHGTWTTPPLPADATHLSIGLALRAAGFLLMEDFALEALAPPP</sequence>
<gene>
    <name evidence="5" type="ORF">STIAU_5380</name>
</gene>
<dbReference type="PANTHER" id="PTHR34216:SF3">
    <property type="entry name" value="POLY-BETA-1,6-N-ACETYL-D-GLUCOSAMINE N-DEACETYLASE"/>
    <property type="match status" value="1"/>
</dbReference>
<reference evidence="5 6" key="1">
    <citation type="submission" date="2006-04" db="EMBL/GenBank/DDBJ databases">
        <authorList>
            <person name="Nierman W.C."/>
        </authorList>
    </citation>
    <scope>NUCLEOTIDE SEQUENCE [LARGE SCALE GENOMIC DNA]</scope>
    <source>
        <strain evidence="5 6">DW4/3-1</strain>
    </source>
</reference>
<keyword evidence="5" id="KW-0378">Hydrolase</keyword>
<dbReference type="Gene3D" id="2.60.120.260">
    <property type="entry name" value="Galactose-binding domain-like"/>
    <property type="match status" value="1"/>
</dbReference>